<dbReference type="OrthoDB" id="9808590at2"/>
<evidence type="ECO:0000256" key="9">
    <source>
        <dbReference type="ARBA" id="ARBA00023056"/>
    </source>
</evidence>
<comment type="catalytic activity">
    <reaction evidence="1 11">
        <text>[(1-&gt;4)-alpha-D-glucosyl](n) + ADP-alpha-D-glucose = [(1-&gt;4)-alpha-D-glucosyl](n+1) + ADP + H(+)</text>
        <dbReference type="Rhea" id="RHEA:18189"/>
        <dbReference type="Rhea" id="RHEA-COMP:9584"/>
        <dbReference type="Rhea" id="RHEA-COMP:9587"/>
        <dbReference type="ChEBI" id="CHEBI:15378"/>
        <dbReference type="ChEBI" id="CHEBI:15444"/>
        <dbReference type="ChEBI" id="CHEBI:57498"/>
        <dbReference type="ChEBI" id="CHEBI:456216"/>
        <dbReference type="EC" id="2.4.1.21"/>
    </reaction>
</comment>
<dbReference type="NCBIfam" id="NF001899">
    <property type="entry name" value="PRK00654.1-2"/>
    <property type="match status" value="1"/>
</dbReference>
<dbReference type="PANTHER" id="PTHR45825">
    <property type="entry name" value="GRANULE-BOUND STARCH SYNTHASE 1, CHLOROPLASTIC/AMYLOPLASTIC"/>
    <property type="match status" value="1"/>
</dbReference>
<dbReference type="SUPFAM" id="SSF53756">
    <property type="entry name" value="UDP-Glycosyltransferase/glycogen phosphorylase"/>
    <property type="match status" value="1"/>
</dbReference>
<organism evidence="14 15">
    <name type="scientific">Inmirania thermothiophila</name>
    <dbReference type="NCBI Taxonomy" id="1750597"/>
    <lineage>
        <taxon>Bacteria</taxon>
        <taxon>Pseudomonadati</taxon>
        <taxon>Pseudomonadota</taxon>
        <taxon>Gammaproteobacteria</taxon>
        <taxon>Chromatiales</taxon>
        <taxon>Ectothiorhodospiraceae</taxon>
        <taxon>Inmirania</taxon>
    </lineage>
</organism>
<dbReference type="Gene3D" id="3.40.50.2000">
    <property type="entry name" value="Glycogen Phosphorylase B"/>
    <property type="match status" value="2"/>
</dbReference>
<dbReference type="RefSeq" id="WP_123401770.1">
    <property type="nucleotide sequence ID" value="NZ_RJVI01000002.1"/>
</dbReference>
<evidence type="ECO:0000256" key="3">
    <source>
        <dbReference type="ARBA" id="ARBA00004964"/>
    </source>
</evidence>
<accession>A0A3N1Y5H7</accession>
<dbReference type="AlphaFoldDB" id="A0A3N1Y5H7"/>
<dbReference type="InterPro" id="IPR001296">
    <property type="entry name" value="Glyco_trans_1"/>
</dbReference>
<name>A0A3N1Y5H7_9GAMM</name>
<dbReference type="GO" id="GO:0004373">
    <property type="term" value="F:alpha-1,4-glucan glucosyltransferase (UDP-glucose donor) activity"/>
    <property type="evidence" value="ECO:0007669"/>
    <property type="project" value="InterPro"/>
</dbReference>
<keyword evidence="15" id="KW-1185">Reference proteome</keyword>
<dbReference type="UniPathway" id="UPA00164"/>
<comment type="caution">
    <text evidence="14">The sequence shown here is derived from an EMBL/GenBank/DDBJ whole genome shotgun (WGS) entry which is preliminary data.</text>
</comment>
<evidence type="ECO:0000259" key="13">
    <source>
        <dbReference type="Pfam" id="PF08323"/>
    </source>
</evidence>
<evidence type="ECO:0000256" key="5">
    <source>
        <dbReference type="ARBA" id="ARBA00012588"/>
    </source>
</evidence>
<feature type="domain" description="Starch synthase catalytic" evidence="13">
    <location>
        <begin position="2"/>
        <end position="236"/>
    </location>
</feature>
<dbReference type="NCBIfam" id="TIGR02095">
    <property type="entry name" value="glgA"/>
    <property type="match status" value="1"/>
</dbReference>
<keyword evidence="9 11" id="KW-0320">Glycogen biosynthesis</keyword>
<dbReference type="EC" id="2.4.1.21" evidence="5 11"/>
<dbReference type="PANTHER" id="PTHR45825:SF11">
    <property type="entry name" value="ALPHA AMYLASE DOMAIN-CONTAINING PROTEIN"/>
    <property type="match status" value="1"/>
</dbReference>
<comment type="function">
    <text evidence="2 11">Synthesizes alpha-1,4-glucan chains using ADP-glucose.</text>
</comment>
<dbReference type="Pfam" id="PF00534">
    <property type="entry name" value="Glycos_transf_1"/>
    <property type="match status" value="1"/>
</dbReference>
<feature type="domain" description="Glycosyl transferase family 1" evidence="12">
    <location>
        <begin position="293"/>
        <end position="451"/>
    </location>
</feature>
<evidence type="ECO:0000256" key="7">
    <source>
        <dbReference type="ARBA" id="ARBA00022676"/>
    </source>
</evidence>
<comment type="similarity">
    <text evidence="4 11">Belongs to the glycosyltransferase 1 family. Bacterial/plant glycogen synthase subfamily.</text>
</comment>
<gene>
    <name evidence="11" type="primary">glgA</name>
    <name evidence="14" type="ORF">EDC57_2086</name>
</gene>
<dbReference type="Pfam" id="PF08323">
    <property type="entry name" value="Glyco_transf_5"/>
    <property type="match status" value="1"/>
</dbReference>
<protein>
    <recommendedName>
        <fullName evidence="6 11">Glycogen synthase</fullName>
        <ecNumber evidence="5 11">2.4.1.21</ecNumber>
    </recommendedName>
    <alternativeName>
        <fullName evidence="10 11">Starch [bacterial glycogen] synthase</fullName>
    </alternativeName>
</protein>
<dbReference type="CDD" id="cd03791">
    <property type="entry name" value="GT5_Glycogen_synthase_DULL1-like"/>
    <property type="match status" value="1"/>
</dbReference>
<proteinExistence type="inferred from homology"/>
<evidence type="ECO:0000256" key="10">
    <source>
        <dbReference type="ARBA" id="ARBA00031722"/>
    </source>
</evidence>
<dbReference type="EMBL" id="RJVI01000002">
    <property type="protein sequence ID" value="ROR32872.1"/>
    <property type="molecule type" value="Genomic_DNA"/>
</dbReference>
<dbReference type="GO" id="GO:0009011">
    <property type="term" value="F:alpha-1,4-glucan glucosyltransferase (ADP-glucose donor) activity"/>
    <property type="evidence" value="ECO:0007669"/>
    <property type="project" value="UniProtKB-UniRule"/>
</dbReference>
<reference evidence="14 15" key="1">
    <citation type="submission" date="2018-11" db="EMBL/GenBank/DDBJ databases">
        <title>Genomic Encyclopedia of Type Strains, Phase IV (KMG-IV): sequencing the most valuable type-strain genomes for metagenomic binning, comparative biology and taxonomic classification.</title>
        <authorList>
            <person name="Goeker M."/>
        </authorList>
    </citation>
    <scope>NUCLEOTIDE SEQUENCE [LARGE SCALE GENOMIC DNA]</scope>
    <source>
        <strain evidence="14 15">DSM 100275</strain>
    </source>
</reference>
<evidence type="ECO:0000256" key="2">
    <source>
        <dbReference type="ARBA" id="ARBA00002764"/>
    </source>
</evidence>
<evidence type="ECO:0000256" key="6">
    <source>
        <dbReference type="ARBA" id="ARBA00019935"/>
    </source>
</evidence>
<sequence length="488" mass="53063">MRVLFVASEAVPLVKTGGLGDVAGALPPALRRLRQDVRLLLPAYPEARARAGRLRPAARLTLPPLGEAVLLAGRLPGTSVPLWLLDAPAFRREGHPYTAPGGHDWPDNPQRFALLARAAAEIALDRCGLGWRADVLHAHDWQTALAPALLAAERDRPATVFTIHNLAYRGIYGREVFDALGLPAAWWHPEALEFWGAMAFIKGGLAFADRITTVSPTYAREIRTPTHGEGLDGLLRARSERLHGILNGVDYALWDPRHDPHLPCRYGPGRLQGKAACKAALQAELGLEPDPAAPLVVHVGRLVAQKGVDLLVDAAAALWPRRRFQLAVLGTGDPALERAVRDAAAAHPGRMAARIGYDEALAHRMEAGADLFAMPSRFEPCGLSQLYSLRYGTLPVVRRTGGLADTVIDALPHHLRAGLATGFVFDQAEPWALAEALGRALDLYRDRRAWRRLQDTGMGLDFGWPESARQYLAVYRAAVADRDAAVLT</sequence>
<evidence type="ECO:0000313" key="14">
    <source>
        <dbReference type="EMBL" id="ROR32872.1"/>
    </source>
</evidence>
<dbReference type="GO" id="GO:0005978">
    <property type="term" value="P:glycogen biosynthetic process"/>
    <property type="evidence" value="ECO:0007669"/>
    <property type="project" value="UniProtKB-UniRule"/>
</dbReference>
<evidence type="ECO:0000256" key="11">
    <source>
        <dbReference type="HAMAP-Rule" id="MF_00484"/>
    </source>
</evidence>
<evidence type="ECO:0000313" key="15">
    <source>
        <dbReference type="Proteomes" id="UP000276634"/>
    </source>
</evidence>
<keyword evidence="7 11" id="KW-0328">Glycosyltransferase</keyword>
<dbReference type="InterPro" id="IPR011835">
    <property type="entry name" value="GS/SS"/>
</dbReference>
<dbReference type="InterPro" id="IPR013534">
    <property type="entry name" value="Starch_synth_cat_dom"/>
</dbReference>
<evidence type="ECO:0000256" key="8">
    <source>
        <dbReference type="ARBA" id="ARBA00022679"/>
    </source>
</evidence>
<evidence type="ECO:0000256" key="1">
    <source>
        <dbReference type="ARBA" id="ARBA00001478"/>
    </source>
</evidence>
<evidence type="ECO:0000259" key="12">
    <source>
        <dbReference type="Pfam" id="PF00534"/>
    </source>
</evidence>
<dbReference type="Proteomes" id="UP000276634">
    <property type="component" value="Unassembled WGS sequence"/>
</dbReference>
<comment type="pathway">
    <text evidence="3 11">Glycan biosynthesis; glycogen biosynthesis.</text>
</comment>
<evidence type="ECO:0000256" key="4">
    <source>
        <dbReference type="ARBA" id="ARBA00010281"/>
    </source>
</evidence>
<feature type="binding site" evidence="11">
    <location>
        <position position="15"/>
    </location>
    <ligand>
        <name>ADP-alpha-D-glucose</name>
        <dbReference type="ChEBI" id="CHEBI:57498"/>
    </ligand>
</feature>
<keyword evidence="8 11" id="KW-0808">Transferase</keyword>
<dbReference type="HAMAP" id="MF_00484">
    <property type="entry name" value="Glycogen_synth"/>
    <property type="match status" value="1"/>
</dbReference>